<gene>
    <name evidence="2" type="ORF">XA26_27200</name>
</gene>
<dbReference type="KEGG" id="mft:XA26_27200"/>
<evidence type="ECO:0000256" key="1">
    <source>
        <dbReference type="SAM" id="Phobius"/>
    </source>
</evidence>
<dbReference type="RefSeq" id="WP_054602118.1">
    <property type="nucleotide sequence ID" value="NZ_CP011269.1"/>
</dbReference>
<dbReference type="Proteomes" id="UP000057134">
    <property type="component" value="Chromosome"/>
</dbReference>
<dbReference type="PATRIC" id="fig|1766.6.peg.2702"/>
<name>A0A0N9Y9F7_MYCFO</name>
<reference evidence="2 3" key="1">
    <citation type="journal article" date="2015" name="MBio">
        <title>Enzymatic Degradation of Phenazines Can Generate Energy and Protect Sensitive Organisms from Toxicity.</title>
        <authorList>
            <person name="Costa K.C."/>
            <person name="Bergkessel M."/>
            <person name="Saunders S."/>
            <person name="Korlach J."/>
            <person name="Newman D.K."/>
        </authorList>
    </citation>
    <scope>NUCLEOTIDE SEQUENCE [LARGE SCALE GENOMIC DNA]</scope>
    <source>
        <strain evidence="2 3">CT6</strain>
    </source>
</reference>
<keyword evidence="1" id="KW-0472">Membrane</keyword>
<proteinExistence type="predicted"/>
<evidence type="ECO:0000313" key="2">
    <source>
        <dbReference type="EMBL" id="ALI26560.1"/>
    </source>
</evidence>
<evidence type="ECO:0008006" key="4">
    <source>
        <dbReference type="Google" id="ProtNLM"/>
    </source>
</evidence>
<protein>
    <recommendedName>
        <fullName evidence="4">Transmembrane protein</fullName>
    </recommendedName>
</protein>
<organism evidence="2 3">
    <name type="scientific">Mycolicibacterium fortuitum</name>
    <name type="common">Mycobacterium fortuitum</name>
    <dbReference type="NCBI Taxonomy" id="1766"/>
    <lineage>
        <taxon>Bacteria</taxon>
        <taxon>Bacillati</taxon>
        <taxon>Actinomycetota</taxon>
        <taxon>Actinomycetes</taxon>
        <taxon>Mycobacteriales</taxon>
        <taxon>Mycobacteriaceae</taxon>
        <taxon>Mycolicibacterium</taxon>
    </lineage>
</organism>
<dbReference type="AlphaFoldDB" id="A0A0N9Y9F7"/>
<evidence type="ECO:0000313" key="3">
    <source>
        <dbReference type="Proteomes" id="UP000057134"/>
    </source>
</evidence>
<dbReference type="OrthoDB" id="10002462at2"/>
<sequence length="99" mass="11144">MTRFNKPSKWRWFWSTVAAAAVVYGATVIIVYALALSPVGDFEAQSPSRYIGLLMWVLIFAAPVYMALLWFVSLPVIVALGAWWAWTHTSDNDLDAHEP</sequence>
<feature type="transmembrane region" description="Helical" evidence="1">
    <location>
        <begin position="53"/>
        <end position="86"/>
    </location>
</feature>
<accession>A0A0N9Y9F7</accession>
<feature type="transmembrane region" description="Helical" evidence="1">
    <location>
        <begin position="12"/>
        <end position="33"/>
    </location>
</feature>
<keyword evidence="3" id="KW-1185">Reference proteome</keyword>
<keyword evidence="1" id="KW-0812">Transmembrane</keyword>
<keyword evidence="1" id="KW-1133">Transmembrane helix</keyword>
<dbReference type="EMBL" id="CP011269">
    <property type="protein sequence ID" value="ALI26560.1"/>
    <property type="molecule type" value="Genomic_DNA"/>
</dbReference>